<evidence type="ECO:0000313" key="3">
    <source>
        <dbReference type="EMBL" id="MCD2195653.1"/>
    </source>
</evidence>
<dbReference type="EMBL" id="JAJNDB010000004">
    <property type="protein sequence ID" value="MCD2195653.1"/>
    <property type="molecule type" value="Genomic_DNA"/>
</dbReference>
<evidence type="ECO:0000256" key="2">
    <source>
        <dbReference type="SAM" id="SignalP"/>
    </source>
</evidence>
<evidence type="ECO:0008006" key="5">
    <source>
        <dbReference type="Google" id="ProtNLM"/>
    </source>
</evidence>
<comment type="caution">
    <text evidence="3">The sequence shown here is derived from an EMBL/GenBank/DDBJ whole genome shotgun (WGS) entry which is preliminary data.</text>
</comment>
<feature type="compositionally biased region" description="Low complexity" evidence="1">
    <location>
        <begin position="28"/>
        <end position="47"/>
    </location>
</feature>
<reference evidence="3 4" key="1">
    <citation type="submission" date="2021-11" db="EMBL/GenBank/DDBJ databases">
        <title>Draft genome sequence of Actinomycetospora sp. SF1 isolated from the rhizosphere soil.</title>
        <authorList>
            <person name="Duangmal K."/>
            <person name="Chantavorakit T."/>
        </authorList>
    </citation>
    <scope>NUCLEOTIDE SEQUENCE [LARGE SCALE GENOMIC DNA]</scope>
    <source>
        <strain evidence="3 4">TBRC 5722</strain>
    </source>
</reference>
<proteinExistence type="predicted"/>
<evidence type="ECO:0000313" key="4">
    <source>
        <dbReference type="Proteomes" id="UP001199469"/>
    </source>
</evidence>
<feature type="chain" id="PRO_5046190481" description="DUF5666 domain-containing protein" evidence="2">
    <location>
        <begin position="29"/>
        <end position="154"/>
    </location>
</feature>
<gene>
    <name evidence="3" type="ORF">LQ327_19975</name>
</gene>
<feature type="signal peptide" evidence="2">
    <location>
        <begin position="1"/>
        <end position="28"/>
    </location>
</feature>
<dbReference type="Proteomes" id="UP001199469">
    <property type="component" value="Unassembled WGS sequence"/>
</dbReference>
<organism evidence="3 4">
    <name type="scientific">Actinomycetospora endophytica</name>
    <dbReference type="NCBI Taxonomy" id="2291215"/>
    <lineage>
        <taxon>Bacteria</taxon>
        <taxon>Bacillati</taxon>
        <taxon>Actinomycetota</taxon>
        <taxon>Actinomycetes</taxon>
        <taxon>Pseudonocardiales</taxon>
        <taxon>Pseudonocardiaceae</taxon>
        <taxon>Actinomycetospora</taxon>
    </lineage>
</organism>
<feature type="region of interest" description="Disordered" evidence="1">
    <location>
        <begin position="28"/>
        <end position="55"/>
    </location>
</feature>
<accession>A0ABS8PBL5</accession>
<keyword evidence="4" id="KW-1185">Reference proteome</keyword>
<dbReference type="RefSeq" id="WP_230736944.1">
    <property type="nucleotide sequence ID" value="NZ_JAJNDB010000004.1"/>
</dbReference>
<protein>
    <recommendedName>
        <fullName evidence="5">DUF5666 domain-containing protein</fullName>
    </recommendedName>
</protein>
<keyword evidence="2" id="KW-0732">Signal</keyword>
<evidence type="ECO:0000256" key="1">
    <source>
        <dbReference type="SAM" id="MobiDB-lite"/>
    </source>
</evidence>
<sequence length="154" mass="15618">MRISWARPALVAAVVVALAGGGTAVALADTSTPPTTSSPSAAPTTKAPAKKARHPLARRVEHGEVTLHGKAGDRTVDLQRGVVTASSPTSVTVRSTDGFTQTYAFTPTSKVRKQKAASQASAVAVNDRVGVVAAKGAQGLTVTRLRDAGPAPAK</sequence>
<name>A0ABS8PBL5_9PSEU</name>